<dbReference type="InterPro" id="IPR043154">
    <property type="entry name" value="Sec-1-like_dom1"/>
</dbReference>
<evidence type="ECO:0000313" key="3">
    <source>
        <dbReference type="WBParaSite" id="nRc.2.0.1.t24046-RA"/>
    </source>
</evidence>
<dbReference type="WBParaSite" id="nRc.2.0.1.t24046-RA">
    <property type="protein sequence ID" value="nRc.2.0.1.t24046-RA"/>
    <property type="gene ID" value="nRc.2.0.1.g24046"/>
</dbReference>
<dbReference type="GO" id="GO:0016192">
    <property type="term" value="P:vesicle-mediated transport"/>
    <property type="evidence" value="ECO:0007669"/>
    <property type="project" value="InterPro"/>
</dbReference>
<dbReference type="Proteomes" id="UP000887565">
    <property type="component" value="Unplaced"/>
</dbReference>
<accession>A0A915JEP6</accession>
<dbReference type="Gene3D" id="3.40.50.1910">
    <property type="match status" value="1"/>
</dbReference>
<dbReference type="Gene3D" id="3.40.50.2060">
    <property type="match status" value="1"/>
</dbReference>
<dbReference type="Gene3D" id="1.25.40.60">
    <property type="match status" value="1"/>
</dbReference>
<dbReference type="InterPro" id="IPR043127">
    <property type="entry name" value="Sec-1-like_dom3a"/>
</dbReference>
<comment type="similarity">
    <text evidence="1">Belongs to the STXBP/unc-18/SEC1 family.</text>
</comment>
<reference evidence="3" key="1">
    <citation type="submission" date="2022-11" db="UniProtKB">
        <authorList>
            <consortium name="WormBaseParasite"/>
        </authorList>
    </citation>
    <scope>IDENTIFICATION</scope>
</reference>
<keyword evidence="2" id="KW-1185">Reference proteome</keyword>
<sequence length="622" mass="70350">MQNVEASTSSSSLRCRQIARLKQMINFNQPISNVLTAEPVWKVLVLDKTGQTIFSPLLTVKELRELGVTLHLCLQSEREALSDVPAIYFVMPNENNIGIISHDLANGTYENYYFNFIGSIPRPKLEELASSAVKFDCLPQVQKVRVRINRPDMTEDSMNQTIDSIVDGLFSVFVTLGTVPIIRSPRGNAAELVAEKLDKKIRDNLRDARNNLFTGDNARIGQLSFQRPVLLIFDRSMDIATPLHHTWTYQALVHDVLLTITQYLLLLAHLLQNFDLNRVIIGAESSRKPKEYDLTVNDKIWMSQKGSPFPVVAEAVQEELEAYRASEDEIVRLKHAMGLDNESDEAISLLNDTNAKLTSAVSSLPELLEKKRLIDLHMNVATEVLEVIKTRKLDAYFETEEKLMNKQMPERSLIDIINDDKCGSLDDKLRLLAIHYICGEMSDNEFISCKTILESMECDTSALKYIKRWKSFAKTPMPQDQYTGGGIKTINMFSKLLTTSSQFVMEGVKNLVIKKHNLPLTKIVDAIMEMKSLPEIEDYRYFDPKLLRPVNDGMPRNRSPSNEAVIFVIGGGTYVEYQNLSDYIKSKPSGGQVLAKKITYGCTELINASQFLQQLNLLGKEI</sequence>
<dbReference type="PANTHER" id="PTHR11679">
    <property type="entry name" value="VESICLE PROTEIN SORTING-ASSOCIATED"/>
    <property type="match status" value="1"/>
</dbReference>
<evidence type="ECO:0000313" key="2">
    <source>
        <dbReference type="Proteomes" id="UP000887565"/>
    </source>
</evidence>
<dbReference type="InterPro" id="IPR036045">
    <property type="entry name" value="Sec1-like_sf"/>
</dbReference>
<evidence type="ECO:0000256" key="1">
    <source>
        <dbReference type="ARBA" id="ARBA00009884"/>
    </source>
</evidence>
<organism evidence="2 3">
    <name type="scientific">Romanomermis culicivorax</name>
    <name type="common">Nematode worm</name>
    <dbReference type="NCBI Taxonomy" id="13658"/>
    <lineage>
        <taxon>Eukaryota</taxon>
        <taxon>Metazoa</taxon>
        <taxon>Ecdysozoa</taxon>
        <taxon>Nematoda</taxon>
        <taxon>Enoplea</taxon>
        <taxon>Dorylaimia</taxon>
        <taxon>Mermithida</taxon>
        <taxon>Mermithoidea</taxon>
        <taxon>Mermithidae</taxon>
        <taxon>Romanomermis</taxon>
    </lineage>
</organism>
<dbReference type="SUPFAM" id="SSF56815">
    <property type="entry name" value="Sec1/munc18-like (SM) proteins"/>
    <property type="match status" value="1"/>
</dbReference>
<dbReference type="InterPro" id="IPR027482">
    <property type="entry name" value="Sec1-like_dom2"/>
</dbReference>
<dbReference type="AlphaFoldDB" id="A0A915JEP6"/>
<name>A0A915JEP6_ROMCU</name>
<dbReference type="OMA" id="VNDLRAW"/>
<dbReference type="Pfam" id="PF00995">
    <property type="entry name" value="Sec1"/>
    <property type="match status" value="1"/>
</dbReference>
<dbReference type="PIRSF" id="PIRSF005715">
    <property type="entry name" value="VPS45_Sec1"/>
    <property type="match status" value="1"/>
</dbReference>
<dbReference type="InterPro" id="IPR001619">
    <property type="entry name" value="Sec1-like"/>
</dbReference>
<proteinExistence type="inferred from homology"/>
<dbReference type="Gene3D" id="3.90.830.10">
    <property type="entry name" value="Syntaxin Binding Protein 1, Chain A, domain 2"/>
    <property type="match status" value="1"/>
</dbReference>
<protein>
    <submittedName>
        <fullName evidence="3">Sec1 family domain-containing protein 1</fullName>
    </submittedName>
</protein>